<dbReference type="InterPro" id="IPR011598">
    <property type="entry name" value="bHLH_dom"/>
</dbReference>
<dbReference type="PANTHER" id="PTHR16223">
    <property type="entry name" value="TRANSCRIPTION FACTOR BHLH83-RELATED"/>
    <property type="match status" value="1"/>
</dbReference>
<dbReference type="InterPro" id="IPR036638">
    <property type="entry name" value="HLH_DNA-bd_sf"/>
</dbReference>
<dbReference type="InterPro" id="IPR045239">
    <property type="entry name" value="bHLH95_bHLH"/>
</dbReference>
<proteinExistence type="predicted"/>
<keyword evidence="7" id="KW-1185">Reference proteome</keyword>
<keyword evidence="3" id="KW-0238">DNA-binding</keyword>
<dbReference type="SMART" id="SM00353">
    <property type="entry name" value="HLH"/>
    <property type="match status" value="1"/>
</dbReference>
<sequence length="341" mass="38963">MADEYFQDGVSGESLWINSTKNIFSLSSSTNCGSSILDPIIGQYNFAWPNDDQFLDMKNMSNNNDDYYSSSDDSIVFQEFPKNHNLGINGNSSSPDWNPSINVSMLQEKLNSRENYPNHNELKMNFSSIISEDNSLIKPIMNQDFTNYYSDLLQTLFANTDLHEEQPQQQSFNYPSSSINHRQKLKDFVPSLPKFDIEEIGESKLSSITKNNTNEQTNKRQRIETPSSLPTFKVRKEKLGDRITALQQLVSPFGKTDTASVLQEAIEYINFLHDQVNVFSNRYMKNRPPTQHQQVKELQEGLKQGLRSKGLCLVPISSTFPLAAETTMEFWTPTLMGTTFR</sequence>
<dbReference type="RefSeq" id="XP_015069322.1">
    <property type="nucleotide sequence ID" value="XM_015213836.2"/>
</dbReference>
<dbReference type="PROSITE" id="PS50888">
    <property type="entry name" value="BHLH"/>
    <property type="match status" value="1"/>
</dbReference>
<name>A0ABM1GCW2_SOLPN</name>
<keyword evidence="4" id="KW-0804">Transcription</keyword>
<reference evidence="7" key="1">
    <citation type="journal article" date="2014" name="Nat. Genet.">
        <title>The genome of the stress-tolerant wild tomato species Solanum pennellii.</title>
        <authorList>
            <person name="Bolger A."/>
            <person name="Scossa F."/>
            <person name="Bolger M.E."/>
            <person name="Lanz C."/>
            <person name="Maumus F."/>
            <person name="Tohge T."/>
            <person name="Quesneville H."/>
            <person name="Alseekh S."/>
            <person name="Sorensen I."/>
            <person name="Lichtenstein G."/>
            <person name="Fich E.A."/>
            <person name="Conte M."/>
            <person name="Keller H."/>
            <person name="Schneeberger K."/>
            <person name="Schwacke R."/>
            <person name="Ofner I."/>
            <person name="Vrebalov J."/>
            <person name="Xu Y."/>
            <person name="Osorio S."/>
            <person name="Aflitos S.A."/>
            <person name="Schijlen E."/>
            <person name="Jimenez-Gomez J.M."/>
            <person name="Ryngajllo M."/>
            <person name="Kimura S."/>
            <person name="Kumar R."/>
            <person name="Koenig D."/>
            <person name="Headland L.R."/>
            <person name="Maloof J.N."/>
            <person name="Sinha N."/>
            <person name="van Ham R.C."/>
            <person name="Lankhorst R.K."/>
            <person name="Mao L."/>
            <person name="Vogel A."/>
            <person name="Arsova B."/>
            <person name="Panstruga R."/>
            <person name="Fei Z."/>
            <person name="Rose J.K."/>
            <person name="Zamir D."/>
            <person name="Carrari F."/>
            <person name="Giovannoni J.J."/>
            <person name="Weigel D."/>
            <person name="Usadel B."/>
            <person name="Fernie A.R."/>
        </authorList>
    </citation>
    <scope>NUCLEOTIDE SEQUENCE [LARGE SCALE GENOMIC DNA]</scope>
    <source>
        <strain evidence="7">cv. LA0716</strain>
    </source>
</reference>
<evidence type="ECO:0000256" key="1">
    <source>
        <dbReference type="ARBA" id="ARBA00004123"/>
    </source>
</evidence>
<dbReference type="GeneID" id="107013960"/>
<gene>
    <name evidence="8" type="primary">LOC107013960</name>
</gene>
<comment type="subcellular location">
    <subcellularLocation>
        <location evidence="1">Nucleus</location>
    </subcellularLocation>
</comment>
<dbReference type="Gene3D" id="4.10.280.10">
    <property type="entry name" value="Helix-loop-helix DNA-binding domain"/>
    <property type="match status" value="1"/>
</dbReference>
<dbReference type="InterPro" id="IPR045843">
    <property type="entry name" value="IND-like"/>
</dbReference>
<accession>A0ABM1GCW2</accession>
<dbReference type="CDD" id="cd11393">
    <property type="entry name" value="bHLH_AtbHLH_like"/>
    <property type="match status" value="1"/>
</dbReference>
<evidence type="ECO:0000256" key="5">
    <source>
        <dbReference type="ARBA" id="ARBA00023242"/>
    </source>
</evidence>
<evidence type="ECO:0000256" key="3">
    <source>
        <dbReference type="ARBA" id="ARBA00023125"/>
    </source>
</evidence>
<evidence type="ECO:0000313" key="8">
    <source>
        <dbReference type="RefSeq" id="XP_015069322.1"/>
    </source>
</evidence>
<keyword evidence="2" id="KW-0805">Transcription regulation</keyword>
<dbReference type="PANTHER" id="PTHR16223:SF303">
    <property type="entry name" value="BHLH DOMAIN-CONTAINING PROTEIN"/>
    <property type="match status" value="1"/>
</dbReference>
<organism evidence="7 8">
    <name type="scientific">Solanum pennellii</name>
    <name type="common">Tomato</name>
    <name type="synonym">Lycopersicon pennellii</name>
    <dbReference type="NCBI Taxonomy" id="28526"/>
    <lineage>
        <taxon>Eukaryota</taxon>
        <taxon>Viridiplantae</taxon>
        <taxon>Streptophyta</taxon>
        <taxon>Embryophyta</taxon>
        <taxon>Tracheophyta</taxon>
        <taxon>Spermatophyta</taxon>
        <taxon>Magnoliopsida</taxon>
        <taxon>eudicotyledons</taxon>
        <taxon>Gunneridae</taxon>
        <taxon>Pentapetalae</taxon>
        <taxon>asterids</taxon>
        <taxon>lamiids</taxon>
        <taxon>Solanales</taxon>
        <taxon>Solanaceae</taxon>
        <taxon>Solanoideae</taxon>
        <taxon>Solaneae</taxon>
        <taxon>Solanum</taxon>
        <taxon>Solanum subgen. Lycopersicon</taxon>
    </lineage>
</organism>
<evidence type="ECO:0000259" key="6">
    <source>
        <dbReference type="PROSITE" id="PS50888"/>
    </source>
</evidence>
<evidence type="ECO:0000256" key="2">
    <source>
        <dbReference type="ARBA" id="ARBA00023015"/>
    </source>
</evidence>
<evidence type="ECO:0000256" key="4">
    <source>
        <dbReference type="ARBA" id="ARBA00023163"/>
    </source>
</evidence>
<reference evidence="8" key="2">
    <citation type="submission" date="2025-08" db="UniProtKB">
        <authorList>
            <consortium name="RefSeq"/>
        </authorList>
    </citation>
    <scope>IDENTIFICATION</scope>
</reference>
<evidence type="ECO:0000313" key="7">
    <source>
        <dbReference type="Proteomes" id="UP000694930"/>
    </source>
</evidence>
<feature type="domain" description="BHLH" evidence="6">
    <location>
        <begin position="223"/>
        <end position="272"/>
    </location>
</feature>
<keyword evidence="5" id="KW-0539">Nucleus</keyword>
<dbReference type="SUPFAM" id="SSF47459">
    <property type="entry name" value="HLH, helix-loop-helix DNA-binding domain"/>
    <property type="match status" value="1"/>
</dbReference>
<dbReference type="Proteomes" id="UP000694930">
    <property type="component" value="Chromosome 3"/>
</dbReference>
<protein>
    <submittedName>
        <fullName evidence="8">Transcription factor bHLH112-like</fullName>
    </submittedName>
</protein>